<evidence type="ECO:0000313" key="2">
    <source>
        <dbReference type="Proteomes" id="UP001478862"/>
    </source>
</evidence>
<protein>
    <submittedName>
        <fullName evidence="1">Uncharacterized protein</fullName>
    </submittedName>
</protein>
<dbReference type="Proteomes" id="UP001478862">
    <property type="component" value="Unassembled WGS sequence"/>
</dbReference>
<organism evidence="1 2">
    <name type="scientific">Lysinibacillus zambalensis</name>
    <dbReference type="NCBI Taxonomy" id="3160866"/>
    <lineage>
        <taxon>Bacteria</taxon>
        <taxon>Bacillati</taxon>
        <taxon>Bacillota</taxon>
        <taxon>Bacilli</taxon>
        <taxon>Bacillales</taxon>
        <taxon>Bacillaceae</taxon>
        <taxon>Lysinibacillus</taxon>
    </lineage>
</organism>
<keyword evidence="2" id="KW-1185">Reference proteome</keyword>
<proteinExistence type="predicted"/>
<comment type="caution">
    <text evidence="1">The sequence shown here is derived from an EMBL/GenBank/DDBJ whole genome shotgun (WGS) entry which is preliminary data.</text>
</comment>
<dbReference type="EMBL" id="JBEGDG010000007">
    <property type="protein sequence ID" value="MEQ6355113.1"/>
    <property type="molecule type" value="Genomic_DNA"/>
</dbReference>
<evidence type="ECO:0000313" key="1">
    <source>
        <dbReference type="EMBL" id="MEQ6355113.1"/>
    </source>
</evidence>
<sequence>MTILQNAYNAYLTKKYEKEINEFKEVTKSVLDEASSKLKKDLYHCTILSDDKRGAAIATKDLTDLIKLEQMINDNPLEIESRLLNNRYIDTLANEYQKLNNLIVEGETVQFDENKHKWDFNDTGIVKDIIDKQFDEAKMNINERLKEIDNQDKLDTKNIVDKIINVYKEYVQERRDEHLELINCEKCENESVLKKLQCEMNYWEKHYNDILNEINGLHTITGTLTINFDHDTKDFKTVSAIVLKNLKKNKVGLFK</sequence>
<dbReference type="RefSeq" id="WP_349659743.1">
    <property type="nucleotide sequence ID" value="NZ_JBEGDG010000007.1"/>
</dbReference>
<gene>
    <name evidence="1" type="ORF">ABNX05_10840</name>
</gene>
<accession>A0ABV1MV44</accession>
<name>A0ABV1MV44_9BACI</name>
<reference evidence="1 2" key="1">
    <citation type="submission" date="2024-06" db="EMBL/GenBank/DDBJ databases">
        <title>Lysinibacillus zambalefons sp. nov., a Novel Firmicute Isolated from the Poon Bato Zambales Hyperalkaline Spring.</title>
        <authorList>
            <person name="Aja J.A."/>
            <person name="Lazaro J.E.H."/>
            <person name="Llorin L.D."/>
            <person name="Lim K.R."/>
            <person name="Teodosio J."/>
            <person name="Dalisay D.S."/>
        </authorList>
    </citation>
    <scope>NUCLEOTIDE SEQUENCE [LARGE SCALE GENOMIC DNA]</scope>
    <source>
        <strain evidence="1 2">M3</strain>
    </source>
</reference>